<name>A0A9P4R3W5_9PLEO</name>
<accession>A0A9P4R3W5</accession>
<feature type="region of interest" description="Disordered" evidence="5">
    <location>
        <begin position="1"/>
        <end position="97"/>
    </location>
</feature>
<dbReference type="Pfam" id="PF00892">
    <property type="entry name" value="EamA"/>
    <property type="match status" value="2"/>
</dbReference>
<evidence type="ECO:0000259" key="7">
    <source>
        <dbReference type="Pfam" id="PF00892"/>
    </source>
</evidence>
<evidence type="ECO:0000256" key="6">
    <source>
        <dbReference type="SAM" id="Phobius"/>
    </source>
</evidence>
<feature type="transmembrane region" description="Helical" evidence="6">
    <location>
        <begin position="368"/>
        <end position="389"/>
    </location>
</feature>
<comment type="subcellular location">
    <subcellularLocation>
        <location evidence="1">Membrane</location>
        <topology evidence="1">Multi-pass membrane protein</topology>
    </subcellularLocation>
</comment>
<sequence>MSLPHPPKARDDRDKSAPSVGPAASFEGAAIPVKPGAKSDEHSLNVTFGGGIRAPSPSPSLVSIDDSNNIRLGRNPDYLPVPDGRRHASQSPAPSPTWKGRLWASWYNNKGLALVLISQIFGTLMNVTTRILEREGNNGKGFHPFQILFARMGITVLCSSLYMWYSKTEHFPFGLREVRPLLVARGLFGFFGVFGMYYSLLYLPLADATVITFLAPSLACWACSYLINEPFTRLEQIAACVSLFGVVLIARPVSLFSAMSGSTSTDSVPLASGDADFAFPQNATTLPSPHGSDDPTPAQRATAVGVAMLGVVGAAGAYTTIRWIGKRAHPLISVNYFATWCTFVSVVMMIALPGVGFLLPTNLKEWCMLLFLGICGFVMQFLLAAGLAYEKSSRATNMVYTQMLFALAFDKLVFGTTPGALSIIGSSLILGSAIYVAMHKEDDKKSGEGRGRGSREEEGLLSPNLVADDNGDAEIQLRTLRV</sequence>
<feature type="transmembrane region" description="Helical" evidence="6">
    <location>
        <begin position="144"/>
        <end position="165"/>
    </location>
</feature>
<dbReference type="InterPro" id="IPR000620">
    <property type="entry name" value="EamA_dom"/>
</dbReference>
<dbReference type="AlphaFoldDB" id="A0A9P4R3W5"/>
<dbReference type="GO" id="GO:0016020">
    <property type="term" value="C:membrane"/>
    <property type="evidence" value="ECO:0007669"/>
    <property type="project" value="UniProtKB-SubCell"/>
</dbReference>
<comment type="caution">
    <text evidence="8">The sequence shown here is derived from an EMBL/GenBank/DDBJ whole genome shotgun (WGS) entry which is preliminary data.</text>
</comment>
<evidence type="ECO:0000313" key="8">
    <source>
        <dbReference type="EMBL" id="KAF2736358.1"/>
    </source>
</evidence>
<protein>
    <recommendedName>
        <fullName evidence="7">EamA domain-containing protein</fullName>
    </recommendedName>
</protein>
<evidence type="ECO:0000256" key="3">
    <source>
        <dbReference type="ARBA" id="ARBA00022989"/>
    </source>
</evidence>
<keyword evidence="2 6" id="KW-0812">Transmembrane</keyword>
<dbReference type="SUPFAM" id="SSF103481">
    <property type="entry name" value="Multidrug resistance efflux transporter EmrE"/>
    <property type="match status" value="2"/>
</dbReference>
<evidence type="ECO:0000256" key="5">
    <source>
        <dbReference type="SAM" id="MobiDB-lite"/>
    </source>
</evidence>
<dbReference type="Proteomes" id="UP000799444">
    <property type="component" value="Unassembled WGS sequence"/>
</dbReference>
<organism evidence="8 9">
    <name type="scientific">Polyplosphaeria fusca</name>
    <dbReference type="NCBI Taxonomy" id="682080"/>
    <lineage>
        <taxon>Eukaryota</taxon>
        <taxon>Fungi</taxon>
        <taxon>Dikarya</taxon>
        <taxon>Ascomycota</taxon>
        <taxon>Pezizomycotina</taxon>
        <taxon>Dothideomycetes</taxon>
        <taxon>Pleosporomycetidae</taxon>
        <taxon>Pleosporales</taxon>
        <taxon>Tetraplosphaeriaceae</taxon>
        <taxon>Polyplosphaeria</taxon>
    </lineage>
</organism>
<feature type="domain" description="EamA" evidence="7">
    <location>
        <begin position="304"/>
        <end position="436"/>
    </location>
</feature>
<feature type="domain" description="EamA" evidence="7">
    <location>
        <begin position="111"/>
        <end position="250"/>
    </location>
</feature>
<reference evidence="8" key="1">
    <citation type="journal article" date="2020" name="Stud. Mycol.">
        <title>101 Dothideomycetes genomes: a test case for predicting lifestyles and emergence of pathogens.</title>
        <authorList>
            <person name="Haridas S."/>
            <person name="Albert R."/>
            <person name="Binder M."/>
            <person name="Bloem J."/>
            <person name="Labutti K."/>
            <person name="Salamov A."/>
            <person name="Andreopoulos B."/>
            <person name="Baker S."/>
            <person name="Barry K."/>
            <person name="Bills G."/>
            <person name="Bluhm B."/>
            <person name="Cannon C."/>
            <person name="Castanera R."/>
            <person name="Culley D."/>
            <person name="Daum C."/>
            <person name="Ezra D."/>
            <person name="Gonzalez J."/>
            <person name="Henrissat B."/>
            <person name="Kuo A."/>
            <person name="Liang C."/>
            <person name="Lipzen A."/>
            <person name="Lutzoni F."/>
            <person name="Magnuson J."/>
            <person name="Mondo S."/>
            <person name="Nolan M."/>
            <person name="Ohm R."/>
            <person name="Pangilinan J."/>
            <person name="Park H.-J."/>
            <person name="Ramirez L."/>
            <person name="Alfaro M."/>
            <person name="Sun H."/>
            <person name="Tritt A."/>
            <person name="Yoshinaga Y."/>
            <person name="Zwiers L.-H."/>
            <person name="Turgeon B."/>
            <person name="Goodwin S."/>
            <person name="Spatafora J."/>
            <person name="Crous P."/>
            <person name="Grigoriev I."/>
        </authorList>
    </citation>
    <scope>NUCLEOTIDE SEQUENCE</scope>
    <source>
        <strain evidence="8">CBS 125425</strain>
    </source>
</reference>
<feature type="compositionally biased region" description="Basic and acidic residues" evidence="5">
    <location>
        <begin position="443"/>
        <end position="458"/>
    </location>
</feature>
<feature type="compositionally biased region" description="Polar residues" evidence="5">
    <location>
        <begin position="59"/>
        <end position="70"/>
    </location>
</feature>
<dbReference type="OrthoDB" id="306876at2759"/>
<feature type="transmembrane region" description="Helical" evidence="6">
    <location>
        <begin position="301"/>
        <end position="321"/>
    </location>
</feature>
<evidence type="ECO:0000256" key="4">
    <source>
        <dbReference type="ARBA" id="ARBA00023136"/>
    </source>
</evidence>
<feature type="transmembrane region" description="Helical" evidence="6">
    <location>
        <begin position="333"/>
        <end position="356"/>
    </location>
</feature>
<evidence type="ECO:0000256" key="1">
    <source>
        <dbReference type="ARBA" id="ARBA00004141"/>
    </source>
</evidence>
<keyword evidence="3 6" id="KW-1133">Transmembrane helix</keyword>
<evidence type="ECO:0000256" key="2">
    <source>
        <dbReference type="ARBA" id="ARBA00022692"/>
    </source>
</evidence>
<dbReference type="EMBL" id="ML996126">
    <property type="protein sequence ID" value="KAF2736358.1"/>
    <property type="molecule type" value="Genomic_DNA"/>
</dbReference>
<dbReference type="PANTHER" id="PTHR22911">
    <property type="entry name" value="ACYL-MALONYL CONDENSING ENZYME-RELATED"/>
    <property type="match status" value="1"/>
</dbReference>
<gene>
    <name evidence="8" type="ORF">EJ04DRAFT_490155</name>
</gene>
<dbReference type="PANTHER" id="PTHR22911:SF6">
    <property type="entry name" value="SOLUTE CARRIER FAMILY 35 MEMBER G1"/>
    <property type="match status" value="1"/>
</dbReference>
<feature type="transmembrane region" description="Helical" evidence="6">
    <location>
        <begin position="420"/>
        <end position="438"/>
    </location>
</feature>
<feature type="transmembrane region" description="Helical" evidence="6">
    <location>
        <begin position="186"/>
        <end position="203"/>
    </location>
</feature>
<proteinExistence type="predicted"/>
<feature type="region of interest" description="Disordered" evidence="5">
    <location>
        <begin position="443"/>
        <end position="467"/>
    </location>
</feature>
<keyword evidence="4 6" id="KW-0472">Membrane</keyword>
<keyword evidence="9" id="KW-1185">Reference proteome</keyword>
<dbReference type="InterPro" id="IPR037185">
    <property type="entry name" value="EmrE-like"/>
</dbReference>
<evidence type="ECO:0000313" key="9">
    <source>
        <dbReference type="Proteomes" id="UP000799444"/>
    </source>
</evidence>